<dbReference type="Proteomes" id="UP001235547">
    <property type="component" value="Chromosome 1"/>
</dbReference>
<sequence length="56" mass="6128">MLYWLPRLCLVLLAGAVIVFGLVPQTSEGVAYTLLIIILGLGLLSLTLHIFPPEKH</sequence>
<organism evidence="2 3">
    <name type="scientific">Sinorhizobium numidicum</name>
    <dbReference type="NCBI Taxonomy" id="680248"/>
    <lineage>
        <taxon>Bacteria</taxon>
        <taxon>Pseudomonadati</taxon>
        <taxon>Pseudomonadota</taxon>
        <taxon>Alphaproteobacteria</taxon>
        <taxon>Hyphomicrobiales</taxon>
        <taxon>Rhizobiaceae</taxon>
        <taxon>Sinorhizobium/Ensifer group</taxon>
        <taxon>Sinorhizobium</taxon>
    </lineage>
</organism>
<evidence type="ECO:0000313" key="3">
    <source>
        <dbReference type="Proteomes" id="UP001235547"/>
    </source>
</evidence>
<keyword evidence="1" id="KW-0812">Transmembrane</keyword>
<feature type="transmembrane region" description="Helical" evidence="1">
    <location>
        <begin position="31"/>
        <end position="51"/>
    </location>
</feature>
<keyword evidence="3" id="KW-1185">Reference proteome</keyword>
<keyword evidence="1" id="KW-0472">Membrane</keyword>
<accession>A0ABY8D4M9</accession>
<dbReference type="RefSeq" id="WP_280735676.1">
    <property type="nucleotide sequence ID" value="NZ_CP120368.1"/>
</dbReference>
<proteinExistence type="predicted"/>
<keyword evidence="1" id="KW-1133">Transmembrane helix</keyword>
<evidence type="ECO:0000313" key="2">
    <source>
        <dbReference type="EMBL" id="WEX84758.1"/>
    </source>
</evidence>
<gene>
    <name evidence="2" type="ORF">PYH38_003664</name>
</gene>
<evidence type="ECO:0000256" key="1">
    <source>
        <dbReference type="SAM" id="Phobius"/>
    </source>
</evidence>
<reference evidence="2 3" key="1">
    <citation type="submission" date="2023-03" db="EMBL/GenBank/DDBJ databases">
        <authorList>
            <person name="Kaur S."/>
            <person name="Espinosa-Saiz D."/>
            <person name="Velazquez E."/>
            <person name="Menendez E."/>
            <person name="diCenzo G.C."/>
        </authorList>
    </citation>
    <scope>NUCLEOTIDE SEQUENCE [LARGE SCALE GENOMIC DNA]</scope>
    <source>
        <strain evidence="2 3">LMG 27395</strain>
    </source>
</reference>
<evidence type="ECO:0008006" key="4">
    <source>
        <dbReference type="Google" id="ProtNLM"/>
    </source>
</evidence>
<protein>
    <recommendedName>
        <fullName evidence="4">Transmembrane protein</fullName>
    </recommendedName>
</protein>
<dbReference type="EMBL" id="CP120371">
    <property type="protein sequence ID" value="WEX84758.1"/>
    <property type="molecule type" value="Genomic_DNA"/>
</dbReference>
<name>A0ABY8D4M9_9HYPH</name>